<protein>
    <recommendedName>
        <fullName evidence="3">Bacteriocin</fullName>
    </recommendedName>
</protein>
<accession>A0A5C1NGC1</accession>
<evidence type="ECO:0008006" key="3">
    <source>
        <dbReference type="Google" id="ProtNLM"/>
    </source>
</evidence>
<gene>
    <name evidence="1" type="ORF">E4T21_09090</name>
</gene>
<proteinExistence type="predicted"/>
<evidence type="ECO:0000313" key="2">
    <source>
        <dbReference type="Proteomes" id="UP000324285"/>
    </source>
</evidence>
<dbReference type="Proteomes" id="UP000324285">
    <property type="component" value="Chromosome"/>
</dbReference>
<dbReference type="EMBL" id="CP038437">
    <property type="protein sequence ID" value="QEM81683.1"/>
    <property type="molecule type" value="Genomic_DNA"/>
</dbReference>
<keyword evidence="2" id="KW-1185">Reference proteome</keyword>
<dbReference type="RefSeq" id="WP_149284694.1">
    <property type="nucleotide sequence ID" value="NZ_CP038437.2"/>
</dbReference>
<sequence length="77" mass="8074">MNVSEIRTLNEEEIGMVSGGATYDQAYESFIDYGSQLGAAVGALLAGSYTSTALSPTFALNFVDSFGDILEGFASFS</sequence>
<reference evidence="1" key="1">
    <citation type="submission" date="2021-02" db="EMBL/GenBank/DDBJ databases">
        <title>Strain Y2R2, a novel species of the genus Halomonas.</title>
        <authorList>
            <person name="Huang H."/>
        </authorList>
    </citation>
    <scope>NUCLEOTIDE SEQUENCE</scope>
    <source>
        <strain evidence="1">Y2R2</strain>
    </source>
</reference>
<organism evidence="1 2">
    <name type="scientific">Halomonas binhaiensis</name>
    <dbReference type="NCBI Taxonomy" id="2562282"/>
    <lineage>
        <taxon>Bacteria</taxon>
        <taxon>Pseudomonadati</taxon>
        <taxon>Pseudomonadota</taxon>
        <taxon>Gammaproteobacteria</taxon>
        <taxon>Oceanospirillales</taxon>
        <taxon>Halomonadaceae</taxon>
        <taxon>Halomonas</taxon>
    </lineage>
</organism>
<evidence type="ECO:0000313" key="1">
    <source>
        <dbReference type="EMBL" id="QEM81683.1"/>
    </source>
</evidence>
<dbReference type="AlphaFoldDB" id="A0A5C1NGC1"/>
<dbReference type="KEGG" id="hbh:E4T21_09090"/>
<name>A0A5C1NGC1_9GAMM</name>